<protein>
    <submittedName>
        <fullName evidence="1">Uncharacterized protein</fullName>
    </submittedName>
</protein>
<evidence type="ECO:0000313" key="1">
    <source>
        <dbReference type="EMBL" id="EAL48476.1"/>
    </source>
</evidence>
<organism evidence="1 2">
    <name type="scientific">Entamoeba histolytica (strain ATCC 30459 / HM-1:IMSS / ABRM)</name>
    <dbReference type="NCBI Taxonomy" id="294381"/>
    <lineage>
        <taxon>Eukaryota</taxon>
        <taxon>Amoebozoa</taxon>
        <taxon>Evosea</taxon>
        <taxon>Archamoebae</taxon>
        <taxon>Mastigamoebida</taxon>
        <taxon>Entamoebidae</taxon>
        <taxon>Entamoeba</taxon>
    </lineage>
</organism>
<evidence type="ECO:0000313" key="2">
    <source>
        <dbReference type="Proteomes" id="UP000001926"/>
    </source>
</evidence>
<dbReference type="VEuPathDB" id="AmoebaDB:EHI8A_104750"/>
<dbReference type="OrthoDB" id="28327at2759"/>
<dbReference type="InParanoid" id="C4M408"/>
<proteinExistence type="predicted"/>
<dbReference type="VEuPathDB" id="AmoebaDB:EHI_195030"/>
<accession>C4M408</accession>
<dbReference type="RefSeq" id="XP_653862.1">
    <property type="nucleotide sequence ID" value="XM_648770.1"/>
</dbReference>
<keyword evidence="2" id="KW-1185">Reference proteome</keyword>
<gene>
    <name evidence="1" type="ORF">EHI_195030</name>
</gene>
<dbReference type="GeneID" id="3408171"/>
<reference evidence="1" key="2">
    <citation type="submission" date="2007-03" db="EMBL/GenBank/DDBJ databases">
        <authorList>
            <person name="Lorenzi H."/>
            <person name="Amedeo P."/>
            <person name="Inman J."/>
            <person name="Schobel S."/>
            <person name="Caler E."/>
        </authorList>
    </citation>
    <scope>GENOME REANNOTATION</scope>
    <source>
        <strain evidence="1">HM-1:IMSS</strain>
    </source>
</reference>
<sequence>MFSWFFKKSTSLEQHTKFISKTSWIGELNQPINKEFIHQLFYETFDFENYTICKTHGSVIAVLPSNYFYARLTFGKTKESDVVIIVFNETDDNPIVSPIIRVFGESLEKYGLLKGTEQKIPKQLKQHNFVEFNQFAFDTNVEISESERRCSAVLKKNTTIIKVSEVLSKILSKEGFTGVKRSTGLQFEKEKEIIIAHVGKNNQNDIIMNLQWNEQVKEWIQLAESIGKSLAEKGHDEVIQIIDEMIQKKVFGTRETNVMIKIPIDQGIIKEIDNRTYLIVNKVVFNNFSDEEKKLVLLNNQIQEQKQVIITLVNELVNMIKEENQRKIVKVINLDIKDELEPQSSYLPEVKEDY</sequence>
<name>C4M408_ENTH1</name>
<reference evidence="1" key="1">
    <citation type="journal article" date="2005" name="Nature">
        <title>The genome of the protist parasite Entamoeba histolytica.</title>
        <authorList>
            <person name="Loftus B."/>
            <person name="Anderson I."/>
            <person name="Davies R."/>
            <person name="Alsmark U.C."/>
            <person name="Samuelson J."/>
            <person name="Amedeo P."/>
            <person name="Roncaglia P."/>
            <person name="Berriman M."/>
            <person name="Hirt R.P."/>
            <person name="Mann B.J."/>
            <person name="Nozaki T."/>
            <person name="Suh B."/>
            <person name="Pop M."/>
            <person name="Duchene M."/>
            <person name="Ackers J."/>
            <person name="Tannich E."/>
            <person name="Leippe M."/>
            <person name="Hofer M."/>
            <person name="Bruchhaus I."/>
            <person name="Willhoeft U."/>
            <person name="Bhattacharya A."/>
            <person name="Chillingworth T."/>
            <person name="Churcher C."/>
            <person name="Hance Z."/>
            <person name="Harris B."/>
            <person name="Harris D."/>
            <person name="Jagels K."/>
            <person name="Moule S."/>
            <person name="Mungall K."/>
            <person name="Ormond D."/>
            <person name="Squares R."/>
            <person name="Whitehead S."/>
            <person name="Quail M.A."/>
            <person name="Rabbinowitsch E."/>
            <person name="Norbertczak H."/>
            <person name="Price C."/>
            <person name="Wang Z."/>
            <person name="Guillen N."/>
            <person name="Gilchrist C."/>
            <person name="Stroup S.E."/>
            <person name="Bhattacharya S."/>
            <person name="Lohia A."/>
            <person name="Foster P.G."/>
            <person name="Sicheritz-Ponten T."/>
            <person name="Weber C."/>
            <person name="Singh U."/>
            <person name="Mukherjee C."/>
            <person name="El-Sayed N.M."/>
            <person name="Petri W.A.Jr."/>
            <person name="Clark C.G."/>
            <person name="Embley T.M."/>
            <person name="Barrell B."/>
            <person name="Fraser C.M."/>
            <person name="Hall N."/>
        </authorList>
    </citation>
    <scope>NUCLEOTIDE SEQUENCE [LARGE SCALE GENOMIC DNA]</scope>
    <source>
        <strain evidence="1">HM-1:IMSS</strain>
    </source>
</reference>
<dbReference type="HOGENOM" id="CLU_783987_0_0_1"/>
<dbReference type="VEuPathDB" id="AmoebaDB:EHI7A_132580"/>
<dbReference type="EMBL" id="DS571250">
    <property type="protein sequence ID" value="EAL48476.1"/>
    <property type="molecule type" value="Genomic_DNA"/>
</dbReference>
<dbReference type="VEuPathDB" id="AmoebaDB:KM1_111850"/>
<dbReference type="KEGG" id="ehi:EHI_195030"/>
<dbReference type="Proteomes" id="UP000001926">
    <property type="component" value="Partially assembled WGS sequence"/>
</dbReference>
<dbReference type="OMA" id="TSWICEL"/>
<dbReference type="AlphaFoldDB" id="C4M408"/>
<dbReference type="VEuPathDB" id="AmoebaDB:EHI5A_048210"/>